<gene>
    <name evidence="2" type="ORF">T12_13713</name>
</gene>
<dbReference type="Proteomes" id="UP000054783">
    <property type="component" value="Unassembled WGS sequence"/>
</dbReference>
<sequence>MTAEGNAPVDTGLLSLSDECENSAIAKHLRHFVSGADVRSADGCTSEVRRGVRAAPAQRFGAGVQGGPKESRPGTTTPKGLKRPESLRTCKRAWRSGVDATPHKGQTWGLLGQYVPSPEEAGLEHVPVREGGRRKGAAGSTLRPAEAVLRHSRRRRSPGETTGEEKHAATSMALAFRTDAGRLASCQKRVRVYIVVNPAWWKKRTSLLEVAAHYNRLTNGTNSNVSGSEIEIAAIVTQLDPQL</sequence>
<reference evidence="2 3" key="1">
    <citation type="submission" date="2015-01" db="EMBL/GenBank/DDBJ databases">
        <title>Evolution of Trichinella species and genotypes.</title>
        <authorList>
            <person name="Korhonen P.K."/>
            <person name="Edoardo P."/>
            <person name="Giuseppe L.R."/>
            <person name="Gasser R.B."/>
        </authorList>
    </citation>
    <scope>NUCLEOTIDE SEQUENCE [LARGE SCALE GENOMIC DNA]</scope>
    <source>
        <strain evidence="2">ISS2496</strain>
    </source>
</reference>
<feature type="region of interest" description="Disordered" evidence="1">
    <location>
        <begin position="55"/>
        <end position="88"/>
    </location>
</feature>
<accession>A0A0V1A2G2</accession>
<organism evidence="2 3">
    <name type="scientific">Trichinella patagoniensis</name>
    <dbReference type="NCBI Taxonomy" id="990121"/>
    <lineage>
        <taxon>Eukaryota</taxon>
        <taxon>Metazoa</taxon>
        <taxon>Ecdysozoa</taxon>
        <taxon>Nematoda</taxon>
        <taxon>Enoplea</taxon>
        <taxon>Dorylaimia</taxon>
        <taxon>Trichinellida</taxon>
        <taxon>Trichinellidae</taxon>
        <taxon>Trichinella</taxon>
    </lineage>
</organism>
<keyword evidence="3" id="KW-1185">Reference proteome</keyword>
<evidence type="ECO:0000313" key="2">
    <source>
        <dbReference type="EMBL" id="KRY19009.1"/>
    </source>
</evidence>
<comment type="caution">
    <text evidence="2">The sequence shown here is derived from an EMBL/GenBank/DDBJ whole genome shotgun (WGS) entry which is preliminary data.</text>
</comment>
<protein>
    <submittedName>
        <fullName evidence="2">Uncharacterized protein</fullName>
    </submittedName>
</protein>
<dbReference type="AlphaFoldDB" id="A0A0V1A2G2"/>
<evidence type="ECO:0000313" key="3">
    <source>
        <dbReference type="Proteomes" id="UP000054783"/>
    </source>
</evidence>
<dbReference type="EMBL" id="JYDQ01000040">
    <property type="protein sequence ID" value="KRY19009.1"/>
    <property type="molecule type" value="Genomic_DNA"/>
</dbReference>
<proteinExistence type="predicted"/>
<feature type="region of interest" description="Disordered" evidence="1">
    <location>
        <begin position="131"/>
        <end position="170"/>
    </location>
</feature>
<name>A0A0V1A2G2_9BILA</name>
<evidence type="ECO:0000256" key="1">
    <source>
        <dbReference type="SAM" id="MobiDB-lite"/>
    </source>
</evidence>